<dbReference type="GO" id="GO:0030246">
    <property type="term" value="F:carbohydrate binding"/>
    <property type="evidence" value="ECO:0007669"/>
    <property type="project" value="InterPro"/>
</dbReference>
<dbReference type="AlphaFoldDB" id="A0A078S389"/>
<organism evidence="7 8">
    <name type="scientific">Bacteroides uniformis str. 3978 T3 ii</name>
    <dbReference type="NCBI Taxonomy" id="1339349"/>
    <lineage>
        <taxon>Bacteria</taxon>
        <taxon>Pseudomonadati</taxon>
        <taxon>Bacteroidota</taxon>
        <taxon>Bacteroidia</taxon>
        <taxon>Bacteroidales</taxon>
        <taxon>Bacteroidaceae</taxon>
        <taxon>Bacteroides</taxon>
    </lineage>
</organism>
<keyword evidence="2" id="KW-0479">Metal-binding</keyword>
<dbReference type="Pfam" id="PF01074">
    <property type="entry name" value="Glyco_hydro_38N"/>
    <property type="match status" value="1"/>
</dbReference>
<dbReference type="InterPro" id="IPR000602">
    <property type="entry name" value="Glyco_hydro_38_N"/>
</dbReference>
<dbReference type="Gene3D" id="1.20.1270.50">
    <property type="entry name" value="Glycoside hydrolase family 38, central domain"/>
    <property type="match status" value="1"/>
</dbReference>
<dbReference type="InterPro" id="IPR015341">
    <property type="entry name" value="Glyco_hydro_38_cen"/>
</dbReference>
<dbReference type="Proteomes" id="UP000028013">
    <property type="component" value="Unassembled WGS sequence"/>
</dbReference>
<dbReference type="PANTHER" id="PTHR46017:SF1">
    <property type="entry name" value="ALPHA-MANNOSIDASE 2C1"/>
    <property type="match status" value="1"/>
</dbReference>
<dbReference type="PROSITE" id="PS50022">
    <property type="entry name" value="FA58C_3"/>
    <property type="match status" value="1"/>
</dbReference>
<dbReference type="InterPro" id="IPR028995">
    <property type="entry name" value="Glyco_hydro_57/38_cen_sf"/>
</dbReference>
<evidence type="ECO:0000256" key="1">
    <source>
        <dbReference type="ARBA" id="ARBA00009792"/>
    </source>
</evidence>
<dbReference type="SUPFAM" id="SSF88713">
    <property type="entry name" value="Glycoside hydrolase/deacetylase"/>
    <property type="match status" value="1"/>
</dbReference>
<dbReference type="InterPro" id="IPR011330">
    <property type="entry name" value="Glyco_hydro/deAcase_b/a-brl"/>
</dbReference>
<accession>A0A078S389</accession>
<dbReference type="Pfam" id="PF07748">
    <property type="entry name" value="Glyco_hydro_38C"/>
    <property type="match status" value="1"/>
</dbReference>
<feature type="signal peptide" evidence="5">
    <location>
        <begin position="1"/>
        <end position="29"/>
    </location>
</feature>
<dbReference type="CDD" id="cd10789">
    <property type="entry name" value="GH38N_AMII_ER_cytosolic"/>
    <property type="match status" value="1"/>
</dbReference>
<dbReference type="Gene3D" id="2.70.98.30">
    <property type="entry name" value="Golgi alpha-mannosidase II, domain 4"/>
    <property type="match status" value="1"/>
</dbReference>
<dbReference type="Pfam" id="PF17677">
    <property type="entry name" value="Glyco_hydro38C2"/>
    <property type="match status" value="1"/>
</dbReference>
<dbReference type="InterPro" id="IPR000421">
    <property type="entry name" value="FA58C"/>
</dbReference>
<dbReference type="SUPFAM" id="SSF74650">
    <property type="entry name" value="Galactose mutarotase-like"/>
    <property type="match status" value="1"/>
</dbReference>
<dbReference type="SMART" id="SM00872">
    <property type="entry name" value="Alpha-mann_mid"/>
    <property type="match status" value="1"/>
</dbReference>
<dbReference type="Gene3D" id="2.60.40.2220">
    <property type="match status" value="1"/>
</dbReference>
<dbReference type="PATRIC" id="fig|1339349.3.peg.1077"/>
<dbReference type="Gene3D" id="2.60.120.260">
    <property type="entry name" value="Galactose-binding domain-like"/>
    <property type="match status" value="1"/>
</dbReference>
<evidence type="ECO:0000259" key="6">
    <source>
        <dbReference type="PROSITE" id="PS50022"/>
    </source>
</evidence>
<keyword evidence="4" id="KW-0326">Glycosidase</keyword>
<evidence type="ECO:0000256" key="5">
    <source>
        <dbReference type="SAM" id="SignalP"/>
    </source>
</evidence>
<comment type="caution">
    <text evidence="7">The sequence shown here is derived from an EMBL/GenBank/DDBJ whole genome shotgun (WGS) entry which is preliminary data.</text>
</comment>
<dbReference type="PANTHER" id="PTHR46017">
    <property type="entry name" value="ALPHA-MANNOSIDASE 2C1"/>
    <property type="match status" value="1"/>
</dbReference>
<dbReference type="Pfam" id="PF00754">
    <property type="entry name" value="F5_F8_type_C"/>
    <property type="match status" value="1"/>
</dbReference>
<feature type="chain" id="PRO_5001744829" evidence="5">
    <location>
        <begin position="30"/>
        <end position="1209"/>
    </location>
</feature>
<evidence type="ECO:0000256" key="4">
    <source>
        <dbReference type="ARBA" id="ARBA00023295"/>
    </source>
</evidence>
<gene>
    <name evidence="7" type="ORF">M094_4297</name>
</gene>
<dbReference type="RefSeq" id="WP_035447502.1">
    <property type="nucleotide sequence ID" value="NZ_JNHN01000124.1"/>
</dbReference>
<dbReference type="EMBL" id="JNHN01000124">
    <property type="protein sequence ID" value="KDS54768.1"/>
    <property type="molecule type" value="Genomic_DNA"/>
</dbReference>
<dbReference type="InterPro" id="IPR041147">
    <property type="entry name" value="GH38_C"/>
</dbReference>
<dbReference type="InterPro" id="IPR008979">
    <property type="entry name" value="Galactose-bd-like_sf"/>
</dbReference>
<feature type="domain" description="F5/8 type C" evidence="6">
    <location>
        <begin position="1060"/>
        <end position="1209"/>
    </location>
</feature>
<dbReference type="GO" id="GO:0009313">
    <property type="term" value="P:oligosaccharide catabolic process"/>
    <property type="evidence" value="ECO:0007669"/>
    <property type="project" value="TreeGrafter"/>
</dbReference>
<dbReference type="Gene3D" id="3.20.110.10">
    <property type="entry name" value="Glycoside hydrolase 38, N terminal domain"/>
    <property type="match status" value="1"/>
</dbReference>
<keyword evidence="5" id="KW-0732">Signal</keyword>
<sequence>MKKRRILMGKTHLIAGAVMLAVAGGQLSAQTVAPKKAKAYMVADAHLDTQWNWDIQTTIKDYVWNTLNQNLFLLNQYPDYIFNFEGGVKYAWMKEYYPREYELMKAFVKAGRWHVSGASWDATDTLVPSVESFIRNIMLGQEFYRKELGVESTDIFLPDCFGFGWTLPTAAAHCGLIGFSSQKLDWRNNPFYGKSKHPFTIGLWKGVDGASVMLAHGYDYGRRWDNEDLSENRYLMELSKCTPLNTVYRYYGTGDVGGSPTIASVASVEKGIKGDGPLKIISAASDQLFKDYQPYGSHPELPVFDGELLMDVHGTGCYTSQAAMKLYNRQNELLGDAAERASVAAALLGVAEYPGKSLTESWQRFIFHQFHDDLTGTSIPRAYEFSWNDELLSLKQFSSILTHSVGSVAGKLDTRVKGIPVVLYNASGFKATDVVTIEVEASRFPKSVAVYNEQGKLVVSQLVSYTDGKVRLLVEATVPANGYAVYDVRLSGEGKEMSAVEAASVENSFYKLTLNENGDITSLFDKRINKELVKAGKAIRLALFTENKSFEWPAWEILKETVDATPISITEDVKVTLCENGALRKTLCVEKRHDDSFFRQYIHLYEGVLAHRIDFTNEVDWQSTNALLKAEFPLNLNNEVATYDLGVGSVQRGNNILTAYEVYAQYWADLTDANGSYGVSIMNDSKYGWDKPDNNTLRLTLLHTPKTKKNYAYQDRQDFGHHTFTYSLVGHVGALDVVQTRENAELLNQRIKAFVVGKHRGELGKSYSLAFSDNRNVLIKALKKAESSDEYVVRVYEAAGKQAQKASIVFADNLVAAVEADGTEKTIGKATFSGNRLEVSVNPNSIKTYKVRFASNKKVQTVAEPLPLVYDKKCFSWNEFKAAANFESGYSYAAELIPAEMNVHGVPFKLETREELNGMACKGNVLKLPADCTYNRLYILAAAASDKDVKGIFRVGKYVQEVIVPSYTGFIGQWGHTGHTEGYLKDAEVAYVGTHRHSGEGDQPYEFTYMFKFAIDLPEKATEVVLPDNKDIVIFAATLTDVAATSVCPASELFRTANKCNRYQTESSTERVNILKQDMVMGYSSYVNEKEKPAFMVDGDENTKWCAIAEMPHYVDFDLGGERSINGWKLLNAAGENHSYVTSSCFLQGKSDKNGEWRTLDYVSGNGKNVLNRTLNKSESVRYLRLLVTQPMQSASGKDVRIYEMEVYE</sequence>
<evidence type="ECO:0000313" key="8">
    <source>
        <dbReference type="Proteomes" id="UP000028013"/>
    </source>
</evidence>
<dbReference type="InterPro" id="IPR011013">
    <property type="entry name" value="Gal_mutarotase_sf_dom"/>
</dbReference>
<dbReference type="InterPro" id="IPR011682">
    <property type="entry name" value="Glyco_hydro_38_C"/>
</dbReference>
<dbReference type="SUPFAM" id="SSF49785">
    <property type="entry name" value="Galactose-binding domain-like"/>
    <property type="match status" value="1"/>
</dbReference>
<dbReference type="Pfam" id="PF09261">
    <property type="entry name" value="Alpha-mann_mid"/>
    <property type="match status" value="1"/>
</dbReference>
<dbReference type="GO" id="GO:0004559">
    <property type="term" value="F:alpha-mannosidase activity"/>
    <property type="evidence" value="ECO:0007669"/>
    <property type="project" value="InterPro"/>
</dbReference>
<evidence type="ECO:0000256" key="2">
    <source>
        <dbReference type="ARBA" id="ARBA00022723"/>
    </source>
</evidence>
<protein>
    <submittedName>
        <fullName evidence="7">F5/8 type C domain protein</fullName>
    </submittedName>
</protein>
<dbReference type="SUPFAM" id="SSF88688">
    <property type="entry name" value="Families 57/38 glycoside transferase middle domain"/>
    <property type="match status" value="1"/>
</dbReference>
<evidence type="ECO:0000313" key="7">
    <source>
        <dbReference type="EMBL" id="KDS54768.1"/>
    </source>
</evidence>
<dbReference type="InterPro" id="IPR027291">
    <property type="entry name" value="Glyco_hydro_38_N_sf"/>
</dbReference>
<dbReference type="GO" id="GO:0046872">
    <property type="term" value="F:metal ion binding"/>
    <property type="evidence" value="ECO:0007669"/>
    <property type="project" value="UniProtKB-KW"/>
</dbReference>
<reference evidence="7 8" key="1">
    <citation type="submission" date="2014-04" db="EMBL/GenBank/DDBJ databases">
        <authorList>
            <person name="Sears C."/>
            <person name="Carroll K."/>
            <person name="Sack B.R."/>
            <person name="Qadri F."/>
            <person name="Myers L.L."/>
            <person name="Chung G.-T."/>
            <person name="Escheverria P."/>
            <person name="Fraser C.M."/>
            <person name="Sadzewicz L."/>
            <person name="Shefchek K.A."/>
            <person name="Tallon L."/>
            <person name="Das S.P."/>
            <person name="Daugherty S."/>
            <person name="Mongodin E.F."/>
        </authorList>
    </citation>
    <scope>NUCLEOTIDE SEQUENCE [LARGE SCALE GENOMIC DNA]</scope>
    <source>
        <strain evidence="7 8">3978 T3 ii</strain>
    </source>
</reference>
<keyword evidence="3" id="KW-0378">Hydrolase</keyword>
<evidence type="ECO:0000256" key="3">
    <source>
        <dbReference type="ARBA" id="ARBA00022801"/>
    </source>
</evidence>
<dbReference type="GO" id="GO:0006013">
    <property type="term" value="P:mannose metabolic process"/>
    <property type="evidence" value="ECO:0007669"/>
    <property type="project" value="InterPro"/>
</dbReference>
<proteinExistence type="inferred from homology"/>
<dbReference type="InterPro" id="IPR037094">
    <property type="entry name" value="Glyco_hydro_38_cen_sf"/>
</dbReference>
<name>A0A078S389_BACUN</name>
<comment type="similarity">
    <text evidence="1">Belongs to the glycosyl hydrolase 38 family.</text>
</comment>